<reference evidence="1" key="2">
    <citation type="journal article" date="2017" name="Nat. Commun.">
        <title>Single-virus genomics reveals hidden cosmopolitan and abundant viruses.</title>
        <authorList>
            <person name="Martinez-Hernandez F."/>
            <person name="Fornas O."/>
            <person name="Lluesma Gomez M."/>
            <person name="Bolduc B."/>
            <person name="de la Cruz Pena M.J."/>
            <person name="Martinez J.M."/>
            <person name="Anton J."/>
            <person name="Gasol J.M."/>
            <person name="Rosselli R."/>
            <person name="Rodriguez-Valera F."/>
            <person name="Sullivan M.B."/>
            <person name="Acinas S.G."/>
            <person name="Martinez-Garcia M."/>
        </authorList>
    </citation>
    <scope>NUCLEOTIDE SEQUENCE</scope>
</reference>
<evidence type="ECO:0000313" key="1">
    <source>
        <dbReference type="EMBL" id="ASF00330.1"/>
    </source>
</evidence>
<protein>
    <submittedName>
        <fullName evidence="1">Uncharacterized protein</fullName>
    </submittedName>
</protein>
<accession>A0A218MM16</accession>
<reference evidence="1" key="1">
    <citation type="submission" date="2016-10" db="EMBL/GenBank/DDBJ databases">
        <authorList>
            <person name="Varghese N."/>
        </authorList>
    </citation>
    <scope>NUCLEOTIDE SEQUENCE</scope>
</reference>
<organism evidence="1">
    <name type="scientific">uncultured virus</name>
    <dbReference type="NCBI Taxonomy" id="340016"/>
    <lineage>
        <taxon>Viruses</taxon>
        <taxon>environmental samples</taxon>
    </lineage>
</organism>
<name>A0A218MM16_9VIRU</name>
<dbReference type="EMBL" id="KY052828">
    <property type="protein sequence ID" value="ASF00330.1"/>
    <property type="molecule type" value="Genomic_DNA"/>
</dbReference>
<proteinExistence type="predicted"/>
<sequence length="137" mass="14317">MAHPNIVNVSSIHAQSIGFNLSSTATTTLFTVGDDRVIKVNNVMVANVDGTNAATVDLFVTKAQVDTEDDALVGAFTTNIDITGSFYLAKTISVPADSTLVLLSSPIYLCEGDILKGGASAASDLDLFVSYELINDA</sequence>